<gene>
    <name evidence="2" type="ORF">K491DRAFT_718997</name>
</gene>
<feature type="compositionally biased region" description="Basic and acidic residues" evidence="1">
    <location>
        <begin position="17"/>
        <end position="29"/>
    </location>
</feature>
<reference evidence="2" key="1">
    <citation type="journal article" date="2020" name="Stud. Mycol.">
        <title>101 Dothideomycetes genomes: a test case for predicting lifestyles and emergence of pathogens.</title>
        <authorList>
            <person name="Haridas S."/>
            <person name="Albert R."/>
            <person name="Binder M."/>
            <person name="Bloem J."/>
            <person name="Labutti K."/>
            <person name="Salamov A."/>
            <person name="Andreopoulos B."/>
            <person name="Baker S."/>
            <person name="Barry K."/>
            <person name="Bills G."/>
            <person name="Bluhm B."/>
            <person name="Cannon C."/>
            <person name="Castanera R."/>
            <person name="Culley D."/>
            <person name="Daum C."/>
            <person name="Ezra D."/>
            <person name="Gonzalez J."/>
            <person name="Henrissat B."/>
            <person name="Kuo A."/>
            <person name="Liang C."/>
            <person name="Lipzen A."/>
            <person name="Lutzoni F."/>
            <person name="Magnuson J."/>
            <person name="Mondo S."/>
            <person name="Nolan M."/>
            <person name="Ohm R."/>
            <person name="Pangilinan J."/>
            <person name="Park H.-J."/>
            <person name="Ramirez L."/>
            <person name="Alfaro M."/>
            <person name="Sun H."/>
            <person name="Tritt A."/>
            <person name="Yoshinaga Y."/>
            <person name="Zwiers L.-H."/>
            <person name="Turgeon B."/>
            <person name="Goodwin S."/>
            <person name="Spatafora J."/>
            <person name="Crous P."/>
            <person name="Grigoriev I."/>
        </authorList>
    </citation>
    <scope>NUCLEOTIDE SEQUENCE</scope>
    <source>
        <strain evidence="2">CBS 122681</strain>
    </source>
</reference>
<sequence>MPQPQSSSQMNDSSANSKDHANSEKKGDSTSDAIPSRLKHSKSEEIGLPGLTTRQWVDVGPPATPIRHTSDNNKKYGSNASSSNTEEYSSSDTIGKSDGTSDGGKSDSDTLSAGTVRRSDAGGSDSETVTGSGKSTLSTLSRPLSLKQLNSFYRDSDGGQRVVRGYEEQRIEKEEEAEKEDQDESGDEEDPFAQSYRQRGRRGAIGGWVDDGIERE</sequence>
<evidence type="ECO:0000313" key="2">
    <source>
        <dbReference type="EMBL" id="KAF2652404.1"/>
    </source>
</evidence>
<feature type="compositionally biased region" description="Low complexity" evidence="1">
    <location>
        <begin position="1"/>
        <end position="16"/>
    </location>
</feature>
<feature type="compositionally biased region" description="Basic and acidic residues" evidence="1">
    <location>
        <begin position="154"/>
        <end position="173"/>
    </location>
</feature>
<protein>
    <submittedName>
        <fullName evidence="2">Uncharacterized protein</fullName>
    </submittedName>
</protein>
<feature type="compositionally biased region" description="Low complexity" evidence="1">
    <location>
        <begin position="78"/>
        <end position="100"/>
    </location>
</feature>
<dbReference type="Proteomes" id="UP000799324">
    <property type="component" value="Unassembled WGS sequence"/>
</dbReference>
<accession>A0A6A6T1J9</accession>
<evidence type="ECO:0000256" key="1">
    <source>
        <dbReference type="SAM" id="MobiDB-lite"/>
    </source>
</evidence>
<feature type="region of interest" description="Disordered" evidence="1">
    <location>
        <begin position="1"/>
        <end position="216"/>
    </location>
</feature>
<dbReference type="AlphaFoldDB" id="A0A6A6T1J9"/>
<proteinExistence type="predicted"/>
<keyword evidence="3" id="KW-1185">Reference proteome</keyword>
<feature type="compositionally biased region" description="Low complexity" evidence="1">
    <location>
        <begin position="128"/>
        <end position="146"/>
    </location>
</feature>
<feature type="compositionally biased region" description="Acidic residues" evidence="1">
    <location>
        <begin position="174"/>
        <end position="191"/>
    </location>
</feature>
<dbReference type="EMBL" id="MU004403">
    <property type="protein sequence ID" value="KAF2652404.1"/>
    <property type="molecule type" value="Genomic_DNA"/>
</dbReference>
<organism evidence="2 3">
    <name type="scientific">Lophiostoma macrostomum CBS 122681</name>
    <dbReference type="NCBI Taxonomy" id="1314788"/>
    <lineage>
        <taxon>Eukaryota</taxon>
        <taxon>Fungi</taxon>
        <taxon>Dikarya</taxon>
        <taxon>Ascomycota</taxon>
        <taxon>Pezizomycotina</taxon>
        <taxon>Dothideomycetes</taxon>
        <taxon>Pleosporomycetidae</taxon>
        <taxon>Pleosporales</taxon>
        <taxon>Lophiostomataceae</taxon>
        <taxon>Lophiostoma</taxon>
    </lineage>
</organism>
<evidence type="ECO:0000313" key="3">
    <source>
        <dbReference type="Proteomes" id="UP000799324"/>
    </source>
</evidence>
<name>A0A6A6T1J9_9PLEO</name>